<reference evidence="1 2" key="1">
    <citation type="submission" date="2014-07" db="EMBL/GenBank/DDBJ databases">
        <title>Whole Genome Sequence of the Amycolatopsis methanolica 239.</title>
        <authorList>
            <person name="Tang B."/>
        </authorList>
    </citation>
    <scope>NUCLEOTIDE SEQUENCE [LARGE SCALE GENOMIC DNA]</scope>
    <source>
        <strain evidence="1 2">239</strain>
    </source>
</reference>
<dbReference type="EMBL" id="CP009110">
    <property type="protein sequence ID" value="AIJ23411.1"/>
    <property type="molecule type" value="Genomic_DNA"/>
</dbReference>
<dbReference type="HOGENOM" id="CLU_091303_1_0_11"/>
<dbReference type="KEGG" id="amq:AMETH_3319"/>
<name>A0A076MWG5_AMYME</name>
<gene>
    <name evidence="1" type="ORF">AMETH_3319</name>
</gene>
<evidence type="ECO:0000313" key="1">
    <source>
        <dbReference type="EMBL" id="AIJ23411.1"/>
    </source>
</evidence>
<dbReference type="InterPro" id="IPR025335">
    <property type="entry name" value="DUF4241"/>
</dbReference>
<sequence length="188" mass="19251">MRPAGVVRLTSGRVVAADPGWLDNRLEPFTATVAPGEYPVDLAVVRFAGDPGHERVAAARLAISPEPVVSREPALEPGQDPPLLGDGQFYGFGVDAGLGCFVDADALAAMEGILENTFEDTFVGLTGGSAAQVADPASGATLVGFPSGWGDGSYPTWIGRTAGGAIACFVADFLVLHDAERAPAVAVQ</sequence>
<dbReference type="STRING" id="1068978.AMETH_3319"/>
<dbReference type="RefSeq" id="WP_017982246.1">
    <property type="nucleotide sequence ID" value="NZ_AQUL01000001.1"/>
</dbReference>
<keyword evidence="2" id="KW-1185">Reference proteome</keyword>
<dbReference type="AlphaFoldDB" id="A0A076MWG5"/>
<dbReference type="eggNOG" id="ENOG502Z7NH">
    <property type="taxonomic scope" value="Bacteria"/>
</dbReference>
<accession>A0A076MWG5</accession>
<evidence type="ECO:0008006" key="3">
    <source>
        <dbReference type="Google" id="ProtNLM"/>
    </source>
</evidence>
<evidence type="ECO:0000313" key="2">
    <source>
        <dbReference type="Proteomes" id="UP000062973"/>
    </source>
</evidence>
<dbReference type="PATRIC" id="fig|1068978.7.peg.3548"/>
<dbReference type="Proteomes" id="UP000062973">
    <property type="component" value="Chromosome"/>
</dbReference>
<organism evidence="1 2">
    <name type="scientific">Amycolatopsis methanolica 239</name>
    <dbReference type="NCBI Taxonomy" id="1068978"/>
    <lineage>
        <taxon>Bacteria</taxon>
        <taxon>Bacillati</taxon>
        <taxon>Actinomycetota</taxon>
        <taxon>Actinomycetes</taxon>
        <taxon>Pseudonocardiales</taxon>
        <taxon>Pseudonocardiaceae</taxon>
        <taxon>Amycolatopsis</taxon>
        <taxon>Amycolatopsis methanolica group</taxon>
    </lineage>
</organism>
<dbReference type="Pfam" id="PF14025">
    <property type="entry name" value="DUF4241"/>
    <property type="match status" value="1"/>
</dbReference>
<proteinExistence type="predicted"/>
<protein>
    <recommendedName>
        <fullName evidence="3">DUF4241 domain-containing protein</fullName>
    </recommendedName>
</protein>